<gene>
    <name evidence="2" type="ORF">AVEN_70586_1</name>
</gene>
<evidence type="ECO:0000259" key="1">
    <source>
        <dbReference type="Pfam" id="PF13976"/>
    </source>
</evidence>
<dbReference type="Pfam" id="PF13976">
    <property type="entry name" value="gag_pre-integrs"/>
    <property type="match status" value="1"/>
</dbReference>
<organism evidence="2 3">
    <name type="scientific">Araneus ventricosus</name>
    <name type="common">Orbweaver spider</name>
    <name type="synonym">Epeira ventricosa</name>
    <dbReference type="NCBI Taxonomy" id="182803"/>
    <lineage>
        <taxon>Eukaryota</taxon>
        <taxon>Metazoa</taxon>
        <taxon>Ecdysozoa</taxon>
        <taxon>Arthropoda</taxon>
        <taxon>Chelicerata</taxon>
        <taxon>Arachnida</taxon>
        <taxon>Araneae</taxon>
        <taxon>Araneomorphae</taxon>
        <taxon>Entelegynae</taxon>
        <taxon>Araneoidea</taxon>
        <taxon>Araneidae</taxon>
        <taxon>Araneus</taxon>
    </lineage>
</organism>
<dbReference type="EMBL" id="BGPR01000188">
    <property type="protein sequence ID" value="GBM03164.1"/>
    <property type="molecule type" value="Genomic_DNA"/>
</dbReference>
<sequence>MCSQREWFEVLKPSSGTVSCAAKSSLLEVAAKQIQKAGYSVLFKDNKAIVKGKNKTFVLCELNSKRQYISDFIPTVLNTFVAEKEEAKLWHRRLGHSGNHALRKLELPTSDSFCENCVLAKQSAEPIGKGTAERKILLCE</sequence>
<comment type="caution">
    <text evidence="2">The sequence shown here is derived from an EMBL/GenBank/DDBJ whole genome shotgun (WGS) entry which is preliminary data.</text>
</comment>
<accession>A0A4Y2CGT5</accession>
<reference evidence="2 3" key="1">
    <citation type="journal article" date="2019" name="Sci. Rep.">
        <title>Orb-weaving spider Araneus ventricosus genome elucidates the spidroin gene catalogue.</title>
        <authorList>
            <person name="Kono N."/>
            <person name="Nakamura H."/>
            <person name="Ohtoshi R."/>
            <person name="Moran D.A.P."/>
            <person name="Shinohara A."/>
            <person name="Yoshida Y."/>
            <person name="Fujiwara M."/>
            <person name="Mori M."/>
            <person name="Tomita M."/>
            <person name="Arakawa K."/>
        </authorList>
    </citation>
    <scope>NUCLEOTIDE SEQUENCE [LARGE SCALE GENOMIC DNA]</scope>
</reference>
<dbReference type="Proteomes" id="UP000499080">
    <property type="component" value="Unassembled WGS sequence"/>
</dbReference>
<evidence type="ECO:0000313" key="2">
    <source>
        <dbReference type="EMBL" id="GBM03164.1"/>
    </source>
</evidence>
<proteinExistence type="predicted"/>
<keyword evidence="3" id="KW-1185">Reference proteome</keyword>
<name>A0A4Y2CGT5_ARAVE</name>
<dbReference type="InterPro" id="IPR025724">
    <property type="entry name" value="GAG-pre-integrase_dom"/>
</dbReference>
<protein>
    <recommendedName>
        <fullName evidence="1">GAG-pre-integrase domain-containing protein</fullName>
    </recommendedName>
</protein>
<dbReference type="AlphaFoldDB" id="A0A4Y2CGT5"/>
<feature type="domain" description="GAG-pre-integrase" evidence="1">
    <location>
        <begin position="76"/>
        <end position="122"/>
    </location>
</feature>
<evidence type="ECO:0000313" key="3">
    <source>
        <dbReference type="Proteomes" id="UP000499080"/>
    </source>
</evidence>